<dbReference type="EMBL" id="GL348813">
    <property type="protein sequence ID" value="EFH39084.1"/>
    <property type="molecule type" value="Genomic_DNA"/>
</dbReference>
<feature type="transmembrane region" description="Helical" evidence="1">
    <location>
        <begin position="15"/>
        <end position="34"/>
    </location>
</feature>
<accession>D7L2K8</accession>
<evidence type="ECO:0000313" key="3">
    <source>
        <dbReference type="EMBL" id="EFH59663.1"/>
    </source>
</evidence>
<reference evidence="3" key="2">
    <citation type="submission" date="2010-06" db="EMBL/GenBank/DDBJ databases">
        <title>The basis of rapid genome size change in Arabidopsis.</title>
        <authorList>
            <consortium name="US DOE Joint Genome Institute (JGI-PGF)"/>
            <person name="Bakker E."/>
            <person name="Bergelson J."/>
            <person name="Cheng J.Fang."/>
            <person name="Clark R.M."/>
            <person name="Fawcett J."/>
            <person name="Gaut B."/>
            <person name="Grigoriev I."/>
            <person name="Gundlach H."/>
            <person name="Guo Y."/>
            <person name="Haberer G."/>
            <person name="Hollister J."/>
            <person name="Hu T.T."/>
            <person name="Mayer K.F.X."/>
            <person name="Nasrallah J."/>
            <person name="Nordborg M."/>
            <person name="Otillar R."/>
            <person name="Pattyn P."/>
            <person name="Schmutz J."/>
            <person name="Spannagl M."/>
            <person name="van de Peer Y."/>
            <person name="Wang X."/>
            <person name="Weigel D."/>
            <person name="Yang L."/>
        </authorList>
    </citation>
    <scope>NUCLEOTIDE SEQUENCE</scope>
</reference>
<dbReference type="AlphaFoldDB" id="D7L2K8"/>
<name>D7L2K8_ARALL</name>
<evidence type="ECO:0000313" key="2">
    <source>
        <dbReference type="EMBL" id="EFH39084.1"/>
    </source>
</evidence>
<keyword evidence="4" id="KW-1185">Reference proteome</keyword>
<keyword evidence="1" id="KW-0472">Membrane</keyword>
<evidence type="ECO:0000313" key="4">
    <source>
        <dbReference type="Proteomes" id="UP000008694"/>
    </source>
</evidence>
<sequence length="220" mass="24964">MAASRLVRLCSQPMLMWRSYLVIAFGSLLLWRFFVEHPFHYSSGELPRYQNSFCRGQERSFSPSSFSKERTLSSLSSFVLFWSLYRCWCVARTTVVCERRSEASLSVISKGYAIWCYVAFAPSAGFRRAFSAFVAESSSNFRSPLVFFVLHGVYSLLVSNIVKVQGRQDNVFGLSVRFACIYLCFFGVYVLCSAYVAVMMVALLAWISLPVTFSPLAGEF</sequence>
<dbReference type="HOGENOM" id="CLU_1257610_0_0_1"/>
<feature type="transmembrane region" description="Helical" evidence="1">
    <location>
        <begin position="112"/>
        <end position="135"/>
    </location>
</feature>
<feature type="transmembrane region" description="Helical" evidence="1">
    <location>
        <begin position="141"/>
        <end position="162"/>
    </location>
</feature>
<dbReference type="EMBL" id="GL348715">
    <property type="protein sequence ID" value="EFH59663.1"/>
    <property type="molecule type" value="Genomic_DNA"/>
</dbReference>
<dbReference type="Proteomes" id="UP000008694">
    <property type="component" value="Unassembled WGS sequence"/>
</dbReference>
<gene>
    <name evidence="3" type="ORF">ARALYDRAFT_898816</name>
    <name evidence="2" type="ORF">ARALYDRAFT_920232</name>
</gene>
<feature type="transmembrane region" description="Helical" evidence="1">
    <location>
        <begin position="72"/>
        <end position="91"/>
    </location>
</feature>
<dbReference type="Gramene" id="scaffold_13500001.1">
    <property type="protein sequence ID" value="scaffold_13500001.1"/>
    <property type="gene ID" value="scaffold_13500001.1"/>
</dbReference>
<dbReference type="Gramene" id="scaffold_302786.1">
    <property type="protein sequence ID" value="scaffold_302786.1"/>
    <property type="gene ID" value="scaffold_302786.1"/>
</dbReference>
<evidence type="ECO:0000256" key="1">
    <source>
        <dbReference type="SAM" id="Phobius"/>
    </source>
</evidence>
<protein>
    <submittedName>
        <fullName evidence="3">Predicted protein</fullName>
    </submittedName>
</protein>
<feature type="transmembrane region" description="Helical" evidence="1">
    <location>
        <begin position="174"/>
        <end position="207"/>
    </location>
</feature>
<reference evidence="2" key="3">
    <citation type="submission" date="2010-06" db="EMBL/GenBank/DDBJ databases">
        <title>The basis of rapid genome size change in Arabidopsis.</title>
        <authorList>
            <person name="Bakker E."/>
            <person name="Bergelson J."/>
            <person name="Cheng J.F."/>
            <person name="Clark R.M."/>
            <person name="Fawcett J."/>
            <person name="Gaut B."/>
            <person name="Grigoriev I."/>
            <person name="Gundlach H."/>
            <person name="Guo Y."/>
            <person name="Haberer G."/>
            <person name="Hollister J."/>
            <person name="Hu T.T."/>
            <person name="Mayer K.F.X."/>
            <person name="Nasrallah J."/>
            <person name="Nordborg M."/>
            <person name="Otillar R."/>
            <person name="Pattyn P."/>
            <person name="Schmutz J."/>
            <person name="Spannagl M."/>
            <person name="van de Peer Y."/>
            <person name="Wang X."/>
            <person name="Weigel D."/>
            <person name="Yang L."/>
        </authorList>
    </citation>
    <scope>NUCLEOTIDE SEQUENCE</scope>
</reference>
<proteinExistence type="predicted"/>
<reference evidence="4" key="4">
    <citation type="journal article" date="2011" name="Nat. Genet.">
        <title>The Arabidopsis lyrata genome sequence and the basis of rapid genome size change.</title>
        <authorList>
            <person name="Hu T.T."/>
            <person name="Pattyn P."/>
            <person name="Bakker E.G."/>
            <person name="Cao J."/>
            <person name="Cheng J.-F."/>
            <person name="Clark R.M."/>
            <person name="Fahlgren N."/>
            <person name="Fawcett J.A."/>
            <person name="Grimwood J."/>
            <person name="Gundlach H."/>
            <person name="Haberer G."/>
            <person name="Hollister J.D."/>
            <person name="Ossowski S."/>
            <person name="Ottilar R.P."/>
            <person name="Salamov A.A."/>
            <person name="Schneeberger K."/>
            <person name="Spannagl M."/>
            <person name="Wang X."/>
            <person name="Yang L."/>
            <person name="Nasrallah M.E."/>
            <person name="Bergelson J."/>
            <person name="Carrington J.C."/>
            <person name="Gaut B.S."/>
            <person name="Schmutz J."/>
            <person name="Mayer K.F.X."/>
            <person name="Van de Peer Y."/>
            <person name="Grigoriev I.V."/>
            <person name="Nordborg M."/>
            <person name="Weigel D."/>
            <person name="Guo Y.-L."/>
        </authorList>
    </citation>
    <scope>NUCLEOTIDE SEQUENCE [LARGE SCALE GENOMIC DNA]</scope>
    <source>
        <strain evidence="4">cv. MN47</strain>
    </source>
</reference>
<reference evidence="3" key="1">
    <citation type="submission" date="2009-11" db="EMBL/GenBank/DDBJ databases">
        <authorList>
            <consortium name="US DOE Joint Genome Institute (JGI-PGF)"/>
            <person name="Ottilar R."/>
            <person name="Schmutz J."/>
            <person name="Salamov A."/>
            <person name="Cheng J.F."/>
            <person name="Lucas S."/>
            <person name="Pitluck S."/>
            <person name="Gundlach H."/>
            <person name="Guo Y."/>
            <person name="Haberer G."/>
            <person name="Nasrallah J."/>
            <person name="Mayer K.F.X."/>
            <person name="van de Peer Y."/>
            <person name="Weigel D."/>
            <person name="Grigoriev I.V."/>
        </authorList>
    </citation>
    <scope>NUCLEOTIDE SEQUENCE</scope>
</reference>
<keyword evidence="1" id="KW-1133">Transmembrane helix</keyword>
<organism evidence="4">
    <name type="scientific">Arabidopsis lyrata subsp. lyrata</name>
    <name type="common">Lyre-leaved rock-cress</name>
    <dbReference type="NCBI Taxonomy" id="81972"/>
    <lineage>
        <taxon>Eukaryota</taxon>
        <taxon>Viridiplantae</taxon>
        <taxon>Streptophyta</taxon>
        <taxon>Embryophyta</taxon>
        <taxon>Tracheophyta</taxon>
        <taxon>Spermatophyta</taxon>
        <taxon>Magnoliopsida</taxon>
        <taxon>eudicotyledons</taxon>
        <taxon>Gunneridae</taxon>
        <taxon>Pentapetalae</taxon>
        <taxon>rosids</taxon>
        <taxon>malvids</taxon>
        <taxon>Brassicales</taxon>
        <taxon>Brassicaceae</taxon>
        <taxon>Camelineae</taxon>
        <taxon>Arabidopsis</taxon>
    </lineage>
</organism>
<keyword evidence="1" id="KW-0812">Transmembrane</keyword>